<sequence>MKYQLTALLSLALPFAANAYSYVGCYSDSGSLDFEGGYTFQSEGYCTEVCSRLEKPVMATNAGTKCFCGDEVPPSSVSVPKSKCNVACAGFPNVMCGGDHAWSVYVDGPQQSASNSTSTTTTGASTSATSGSTSVPNTESATGTLKPSTASVSLGSASATTSTSGASRRYGFF</sequence>
<keyword evidence="10" id="KW-1185">Reference proteome</keyword>
<evidence type="ECO:0000256" key="6">
    <source>
        <dbReference type="ARBA" id="ARBA00023180"/>
    </source>
</evidence>
<keyword evidence="4" id="KW-1133">Transmembrane helix</keyword>
<evidence type="ECO:0000256" key="4">
    <source>
        <dbReference type="ARBA" id="ARBA00022989"/>
    </source>
</evidence>
<dbReference type="Pfam" id="PF01822">
    <property type="entry name" value="WSC"/>
    <property type="match status" value="1"/>
</dbReference>
<dbReference type="PANTHER" id="PTHR24269:SF16">
    <property type="entry name" value="PROTEIN SLG1"/>
    <property type="match status" value="1"/>
</dbReference>
<accession>A0A5M3ZBI6</accession>
<feature type="compositionally biased region" description="Low complexity" evidence="7">
    <location>
        <begin position="112"/>
        <end position="134"/>
    </location>
</feature>
<comment type="subcellular location">
    <subcellularLocation>
        <location evidence="1">Membrane</location>
        <topology evidence="1">Single-pass membrane protein</topology>
    </subcellularLocation>
</comment>
<dbReference type="SMART" id="SM00321">
    <property type="entry name" value="WSC"/>
    <property type="match status" value="1"/>
</dbReference>
<evidence type="ECO:0000256" key="3">
    <source>
        <dbReference type="ARBA" id="ARBA00022729"/>
    </source>
</evidence>
<proteinExistence type="predicted"/>
<dbReference type="AlphaFoldDB" id="A0A5M3ZBI6"/>
<feature type="region of interest" description="Disordered" evidence="7">
    <location>
        <begin position="112"/>
        <end position="173"/>
    </location>
</feature>
<name>A0A5M3ZBI6_ASPTE</name>
<keyword evidence="6" id="KW-0325">Glycoprotein</keyword>
<keyword evidence="3 8" id="KW-0732">Signal</keyword>
<evidence type="ECO:0000256" key="7">
    <source>
        <dbReference type="SAM" id="MobiDB-lite"/>
    </source>
</evidence>
<reference evidence="9 10" key="1">
    <citation type="submission" date="2020-01" db="EMBL/GenBank/DDBJ databases">
        <title>Aspergillus terreus IFO 6365 whole genome shotgun sequence.</title>
        <authorList>
            <person name="Kanamasa S."/>
            <person name="Takahashi H."/>
        </authorList>
    </citation>
    <scope>NUCLEOTIDE SEQUENCE [LARGE SCALE GENOMIC DNA]</scope>
    <source>
        <strain evidence="9 10">IFO 6365</strain>
    </source>
</reference>
<evidence type="ECO:0000313" key="10">
    <source>
        <dbReference type="Proteomes" id="UP000452235"/>
    </source>
</evidence>
<evidence type="ECO:0000256" key="8">
    <source>
        <dbReference type="SAM" id="SignalP"/>
    </source>
</evidence>
<dbReference type="InterPro" id="IPR002889">
    <property type="entry name" value="WSC_carb-bd"/>
</dbReference>
<gene>
    <name evidence="9" type="ORF">ATEIFO6365_0013000500</name>
</gene>
<dbReference type="PANTHER" id="PTHR24269">
    <property type="entry name" value="KREMEN PROTEIN"/>
    <property type="match status" value="1"/>
</dbReference>
<evidence type="ECO:0000256" key="1">
    <source>
        <dbReference type="ARBA" id="ARBA00004167"/>
    </source>
</evidence>
<feature type="compositionally biased region" description="Low complexity" evidence="7">
    <location>
        <begin position="148"/>
        <end position="167"/>
    </location>
</feature>
<dbReference type="VEuPathDB" id="FungiDB:ATEG_09494"/>
<feature type="signal peptide" evidence="8">
    <location>
        <begin position="1"/>
        <end position="19"/>
    </location>
</feature>
<keyword evidence="2" id="KW-0812">Transmembrane</keyword>
<feature type="chain" id="PRO_5043344040" evidence="8">
    <location>
        <begin position="20"/>
        <end position="173"/>
    </location>
</feature>
<protein>
    <submittedName>
        <fullName evidence="9">WSC-domain-containing protein</fullName>
    </submittedName>
</protein>
<dbReference type="InterPro" id="IPR051836">
    <property type="entry name" value="Kremen_rcpt"/>
</dbReference>
<dbReference type="PROSITE" id="PS51212">
    <property type="entry name" value="WSC"/>
    <property type="match status" value="1"/>
</dbReference>
<dbReference type="OrthoDB" id="2019572at2759"/>
<dbReference type="Proteomes" id="UP000452235">
    <property type="component" value="Unassembled WGS sequence"/>
</dbReference>
<dbReference type="GO" id="GO:0005886">
    <property type="term" value="C:plasma membrane"/>
    <property type="evidence" value="ECO:0007669"/>
    <property type="project" value="TreeGrafter"/>
</dbReference>
<dbReference type="EMBL" id="BLJY01000013">
    <property type="protein sequence ID" value="GFF20671.1"/>
    <property type="molecule type" value="Genomic_DNA"/>
</dbReference>
<evidence type="ECO:0000256" key="2">
    <source>
        <dbReference type="ARBA" id="ARBA00022692"/>
    </source>
</evidence>
<keyword evidence="5" id="KW-0472">Membrane</keyword>
<feature type="compositionally biased region" description="Polar residues" evidence="7">
    <location>
        <begin position="135"/>
        <end position="147"/>
    </location>
</feature>
<evidence type="ECO:0000256" key="5">
    <source>
        <dbReference type="ARBA" id="ARBA00023136"/>
    </source>
</evidence>
<organism evidence="9 10">
    <name type="scientific">Aspergillus terreus</name>
    <dbReference type="NCBI Taxonomy" id="33178"/>
    <lineage>
        <taxon>Eukaryota</taxon>
        <taxon>Fungi</taxon>
        <taxon>Dikarya</taxon>
        <taxon>Ascomycota</taxon>
        <taxon>Pezizomycotina</taxon>
        <taxon>Eurotiomycetes</taxon>
        <taxon>Eurotiomycetidae</taxon>
        <taxon>Eurotiales</taxon>
        <taxon>Aspergillaceae</taxon>
        <taxon>Aspergillus</taxon>
        <taxon>Aspergillus subgen. Circumdati</taxon>
    </lineage>
</organism>
<comment type="caution">
    <text evidence="9">The sequence shown here is derived from an EMBL/GenBank/DDBJ whole genome shotgun (WGS) entry which is preliminary data.</text>
</comment>
<evidence type="ECO:0000313" key="9">
    <source>
        <dbReference type="EMBL" id="GFF20671.1"/>
    </source>
</evidence>